<proteinExistence type="predicted"/>
<dbReference type="Proteomes" id="UP000290407">
    <property type="component" value="Unassembled WGS sequence"/>
</dbReference>
<evidence type="ECO:0000313" key="2">
    <source>
        <dbReference type="EMBL" id="RYC68213.1"/>
    </source>
</evidence>
<sequence length="239" mass="26783">MNYLLLALCLGSFTCCQAQLVPSRQAYETKWAKPETGAMTWYVLRDTAAFELGSVTSQVVDSKDQLTLITTVTLKGMKGTWVDSSICAKATLKPIRHVSYNGQRDMVLDFDRVVTGFYTDKRLGKTTRISDTTRAAYFDSNIYPLLIRWLPLKEGFTQKLAIYDYNPSAKTGVITASVNEVSSSTYTSRKAGTRAVWLVDVTDEISNGKSRYFIDKADRKLWKQTIEAGGRSMMMVAVE</sequence>
<dbReference type="AlphaFoldDB" id="A0A4Q2UFU3"/>
<evidence type="ECO:0008006" key="4">
    <source>
        <dbReference type="Google" id="ProtNLM"/>
    </source>
</evidence>
<dbReference type="EMBL" id="SBLB01000006">
    <property type="protein sequence ID" value="RYC68213.1"/>
    <property type="molecule type" value="Genomic_DNA"/>
</dbReference>
<dbReference type="RefSeq" id="WP_129604231.1">
    <property type="nucleotide sequence ID" value="NZ_SBLB01000006.1"/>
</dbReference>
<dbReference type="Pfam" id="PF11306">
    <property type="entry name" value="DUF3108"/>
    <property type="match status" value="1"/>
</dbReference>
<evidence type="ECO:0000313" key="3">
    <source>
        <dbReference type="Proteomes" id="UP000290407"/>
    </source>
</evidence>
<gene>
    <name evidence="2" type="ORF">EQG79_22460</name>
</gene>
<accession>A0A4Q2UFU3</accession>
<protein>
    <recommendedName>
        <fullName evidence="4">DUF3108 domain-containing protein</fullName>
    </recommendedName>
</protein>
<organism evidence="2 3">
    <name type="scientific">Spirosoma sordidisoli</name>
    <dbReference type="NCBI Taxonomy" id="2502893"/>
    <lineage>
        <taxon>Bacteria</taxon>
        <taxon>Pseudomonadati</taxon>
        <taxon>Bacteroidota</taxon>
        <taxon>Cytophagia</taxon>
        <taxon>Cytophagales</taxon>
        <taxon>Cytophagaceae</taxon>
        <taxon>Spirosoma</taxon>
    </lineage>
</organism>
<keyword evidence="3" id="KW-1185">Reference proteome</keyword>
<feature type="signal peptide" evidence="1">
    <location>
        <begin position="1"/>
        <end position="18"/>
    </location>
</feature>
<comment type="caution">
    <text evidence="2">The sequence shown here is derived from an EMBL/GenBank/DDBJ whole genome shotgun (WGS) entry which is preliminary data.</text>
</comment>
<dbReference type="InterPro" id="IPR021457">
    <property type="entry name" value="DUF3108"/>
</dbReference>
<reference evidence="2 3" key="1">
    <citation type="submission" date="2019-01" db="EMBL/GenBank/DDBJ databases">
        <title>Spirosoma flava sp. nov., a propanil-degrading bacterium isolated from herbicide-contaminated soil.</title>
        <authorList>
            <person name="Zhang L."/>
            <person name="Jiang J.-D."/>
        </authorList>
    </citation>
    <scope>NUCLEOTIDE SEQUENCE [LARGE SCALE GENOMIC DNA]</scope>
    <source>
        <strain evidence="2 3">TY50</strain>
    </source>
</reference>
<name>A0A4Q2UFU3_9BACT</name>
<keyword evidence="1" id="KW-0732">Signal</keyword>
<evidence type="ECO:0000256" key="1">
    <source>
        <dbReference type="SAM" id="SignalP"/>
    </source>
</evidence>
<feature type="chain" id="PRO_5020593789" description="DUF3108 domain-containing protein" evidence="1">
    <location>
        <begin position="19"/>
        <end position="239"/>
    </location>
</feature>